<feature type="transmembrane region" description="Helical" evidence="7">
    <location>
        <begin position="725"/>
        <end position="744"/>
    </location>
</feature>
<feature type="transmembrane region" description="Helical" evidence="7">
    <location>
        <begin position="339"/>
        <end position="359"/>
    </location>
</feature>
<feature type="transmembrane region" description="Helical" evidence="7">
    <location>
        <begin position="585"/>
        <end position="607"/>
    </location>
</feature>
<keyword evidence="3 7" id="KW-0812">Transmembrane</keyword>
<keyword evidence="4 7" id="KW-1133">Transmembrane helix</keyword>
<feature type="transmembrane region" description="Helical" evidence="7">
    <location>
        <begin position="273"/>
        <end position="294"/>
    </location>
</feature>
<name>A0A6A3BWW2_HIBSY</name>
<dbReference type="Pfam" id="PF00892">
    <property type="entry name" value="EamA"/>
    <property type="match status" value="3"/>
</dbReference>
<organism evidence="10 11">
    <name type="scientific">Hibiscus syriacus</name>
    <name type="common">Rose of Sharon</name>
    <dbReference type="NCBI Taxonomy" id="106335"/>
    <lineage>
        <taxon>Eukaryota</taxon>
        <taxon>Viridiplantae</taxon>
        <taxon>Streptophyta</taxon>
        <taxon>Embryophyta</taxon>
        <taxon>Tracheophyta</taxon>
        <taxon>Spermatophyta</taxon>
        <taxon>Magnoliopsida</taxon>
        <taxon>eudicotyledons</taxon>
        <taxon>Gunneridae</taxon>
        <taxon>Pentapetalae</taxon>
        <taxon>rosids</taxon>
        <taxon>malvids</taxon>
        <taxon>Malvales</taxon>
        <taxon>Malvaceae</taxon>
        <taxon>Malvoideae</taxon>
        <taxon>Hibiscus</taxon>
    </lineage>
</organism>
<dbReference type="Proteomes" id="UP000436088">
    <property type="component" value="Unassembled WGS sequence"/>
</dbReference>
<proteinExistence type="inferred from homology"/>
<feature type="transmembrane region" description="Helical" evidence="7">
    <location>
        <begin position="975"/>
        <end position="995"/>
    </location>
</feature>
<feature type="domain" description="EamA" evidence="8">
    <location>
        <begin position="573"/>
        <end position="697"/>
    </location>
</feature>
<comment type="caution">
    <text evidence="10">The sequence shown here is derived from an EMBL/GenBank/DDBJ whole genome shotgun (WGS) entry which is preliminary data.</text>
</comment>
<accession>A0A6A3BWW2</accession>
<feature type="transmembrane region" description="Helical" evidence="7">
    <location>
        <begin position="503"/>
        <end position="529"/>
    </location>
</feature>
<dbReference type="InterPro" id="IPR037185">
    <property type="entry name" value="EmrE-like"/>
</dbReference>
<dbReference type="InterPro" id="IPR030184">
    <property type="entry name" value="WAT1-related"/>
</dbReference>
<feature type="domain" description="EamA" evidence="8">
    <location>
        <begin position="9"/>
        <end position="144"/>
    </location>
</feature>
<dbReference type="EMBL" id="VEPZ02000636">
    <property type="protein sequence ID" value="KAE8721216.1"/>
    <property type="molecule type" value="Genomic_DNA"/>
</dbReference>
<feature type="transmembrane region" description="Helical" evidence="7">
    <location>
        <begin position="476"/>
        <end position="497"/>
    </location>
</feature>
<feature type="transmembrane region" description="Helical" evidence="7">
    <location>
        <begin position="126"/>
        <end position="146"/>
    </location>
</feature>
<evidence type="ECO:0000259" key="9">
    <source>
        <dbReference type="Pfam" id="PF10551"/>
    </source>
</evidence>
<dbReference type="GO" id="GO:0022857">
    <property type="term" value="F:transmembrane transporter activity"/>
    <property type="evidence" value="ECO:0007669"/>
    <property type="project" value="InterPro"/>
</dbReference>
<feature type="transmembrane region" description="Helical" evidence="7">
    <location>
        <begin position="94"/>
        <end position="114"/>
    </location>
</feature>
<evidence type="ECO:0000256" key="2">
    <source>
        <dbReference type="ARBA" id="ARBA00007635"/>
    </source>
</evidence>
<feature type="transmembrane region" description="Helical" evidence="7">
    <location>
        <begin position="556"/>
        <end position="579"/>
    </location>
</feature>
<reference evidence="10" key="1">
    <citation type="submission" date="2019-09" db="EMBL/GenBank/DDBJ databases">
        <title>Draft genome information of white flower Hibiscus syriacus.</title>
        <authorList>
            <person name="Kim Y.-M."/>
        </authorList>
    </citation>
    <scope>NUCLEOTIDE SEQUENCE [LARGE SCALE GENOMIC DNA]</scope>
    <source>
        <strain evidence="10">YM2019G1</strain>
    </source>
</reference>
<dbReference type="PANTHER" id="PTHR31218">
    <property type="entry name" value="WAT1-RELATED PROTEIN"/>
    <property type="match status" value="1"/>
</dbReference>
<feature type="domain" description="EamA" evidence="8">
    <location>
        <begin position="182"/>
        <end position="317"/>
    </location>
</feature>
<feature type="transmembrane region" description="Helical" evidence="7">
    <location>
        <begin position="749"/>
        <end position="768"/>
    </location>
</feature>
<feature type="transmembrane region" description="Helical" evidence="7">
    <location>
        <begin position="774"/>
        <end position="794"/>
    </location>
</feature>
<dbReference type="SUPFAM" id="SSF103481">
    <property type="entry name" value="Multidrug resistance efflux transporter EmrE"/>
    <property type="match status" value="5"/>
</dbReference>
<feature type="transmembrane region" description="Helical" evidence="7">
    <location>
        <begin position="209"/>
        <end position="231"/>
    </location>
</feature>
<feature type="transmembrane region" description="Helical" evidence="7">
    <location>
        <begin position="443"/>
        <end position="464"/>
    </location>
</feature>
<evidence type="ECO:0000256" key="4">
    <source>
        <dbReference type="ARBA" id="ARBA00022989"/>
    </source>
</evidence>
<feature type="transmembrane region" description="Helical" evidence="7">
    <location>
        <begin position="1007"/>
        <end position="1028"/>
    </location>
</feature>
<feature type="transmembrane region" description="Helical" evidence="7">
    <location>
        <begin position="177"/>
        <end position="197"/>
    </location>
</feature>
<evidence type="ECO:0000256" key="6">
    <source>
        <dbReference type="SAM" id="MobiDB-lite"/>
    </source>
</evidence>
<feature type="transmembrane region" description="Helical" evidence="7">
    <location>
        <begin position="371"/>
        <end position="392"/>
    </location>
</feature>
<dbReference type="Pfam" id="PF10551">
    <property type="entry name" value="MULE"/>
    <property type="match status" value="1"/>
</dbReference>
<feature type="transmembrane region" description="Helical" evidence="7">
    <location>
        <begin position="1072"/>
        <end position="1091"/>
    </location>
</feature>
<evidence type="ECO:0000259" key="8">
    <source>
        <dbReference type="Pfam" id="PF00892"/>
    </source>
</evidence>
<feature type="transmembrane region" description="Helical" evidence="7">
    <location>
        <begin position="648"/>
        <end position="669"/>
    </location>
</feature>
<feature type="transmembrane region" description="Helical" evidence="7">
    <location>
        <begin position="66"/>
        <end position="88"/>
    </location>
</feature>
<keyword evidence="11" id="KW-1185">Reference proteome</keyword>
<dbReference type="GO" id="GO:0016020">
    <property type="term" value="C:membrane"/>
    <property type="evidence" value="ECO:0007669"/>
    <property type="project" value="UniProtKB-SubCell"/>
</dbReference>
<feature type="region of interest" description="Disordered" evidence="6">
    <location>
        <begin position="1124"/>
        <end position="1148"/>
    </location>
</feature>
<protein>
    <submittedName>
        <fullName evidence="10">WAT1-related protein</fullName>
    </submittedName>
</protein>
<gene>
    <name evidence="10" type="ORF">F3Y22_tig00016563pilonHSYRG00009</name>
</gene>
<evidence type="ECO:0000256" key="7">
    <source>
        <dbReference type="SAM" id="Phobius"/>
    </source>
</evidence>
<evidence type="ECO:0000313" key="11">
    <source>
        <dbReference type="Proteomes" id="UP000436088"/>
    </source>
</evidence>
<evidence type="ECO:0000313" key="10">
    <source>
        <dbReference type="EMBL" id="KAE8721216.1"/>
    </source>
</evidence>
<sequence length="1627" mass="179206">MEILPSLAMVAVECSHVVVSILFKAASLKGMSYYNFIAYCYVLGTLVFTLLVFFRNTVFRPMKFPLISRLCLLGISGYLGMICAYKGIEVGSPTLASAISNLTPAFTFILAASFRMEKVDFRRETTQAKIIGTITSIAGALVITFYRGPKILTSSPWTSSSSVVQPQRPLQSSQSNWIVGGILEVIAHLLYSFWYVIQAQVMKIYPEEIVVNLFYNLSVALLAVPVCLITEPQLSSWRLTHNISVVAVLYSGLFGFSFSSCVHTWGVRLKGPVFVAIFKPTSIVIAAVMSAIFLGEALHLGSVIGAVIITGGLYAVLWGKAKEAEEMRDEEPSSGGRSYTLVPVLAVVAVECLNVVINILFKAASLKGLSYYNFVTYCFVLATLVFIPLLFFRNTVFPPLKFPIISRPCLLGLTGCLARICSYKGVQLSSPTLSSALGNLLPAYTFILAVLLLAACLKLSDIFLSHSGISFSCSRMVYMLEGACVSFASFAPTSIVIAAVMSFIFLGEAICLGSMIGAMITTVGLYCVLRDEDEFGGLNRVRKEKREIAGESAMEILPSLVMLAVECTNVVIAIIFKAASLKGLSYYNFVTYCFLLATLVFIPLLFFRNTVFPPLKFPLISKLCLLGLIGCLAKTYSYKGVQLSSPTLSSALANLVPAFTFILSVFFRMEKVEFRRAASQAKIIGTVTSISGALVMTFYKGPKIISSSPSVLQLQRSLESSQSNWIIGGILEAVSYLLVSFWYIIQGPVFVASFTPTSIVIAAVMSAIFLGEAIYLGSLIGAVIITGGLYAVLWGKAKEAEEVRDEEPCGLSPLGPSSSGRMAWRSWRNYYKDVAPFTVLVAMEFIIAGLNTLFKAATLTGMSYHVFMVYDYAFAALLLLPAPFFSYRSSVLPPLGFPVLRKIGLLALIGISCQITGYTGLIYSSPTLSSVMANLMPAFTFILAIFFRMEELVWSRSSSKAKVMGTIISITDSNWVIGGAFFTAQFTLIPLWFVVLTQIMEEYPAELTVIFFYNFCVCFMALVVALVVERNASAWRTWSDIALASVVCWGIFSSCMNNTVHSWALRLKGPVYVAMFKPFSTVAASALGIIFLGETPHLGSLIGATTISIGFYTVMWGKAKEATLEDSGSGSSNSTTVDPPSSQKRNGKVYLLTDNEDVERFIAYISVSQDDVTLYVVEPRSSIVGSVAGSNQLSFSQNPQPFSNPNPNQLSAPNSGFRIDQLDDDEPTEKIVSTSQYSKFGLGQYPDFDIGQYTDFDDVSEEETDHACNDIDIGQYPNFDDETAVAEECNVDDNEEEVTTIPEEELIKKAVDCYTKVIRIKKDDCFDTKEDLKIALYTKCVEDGYQLKVNKSSKDRFETRVYRGHEIMTDMNARFKISISYSQAWRAKCYALELLRGSPEASFAQLPAYCHNLKLKNPGSVTHIKTDRDGRFELLFIAIGATIRSFITCMRPVIIVDGAHLKGRYLGVNLLAVAMDANNGILPIAYGVGKSETSDSWTWFMGHLRDCIGPISNLTIISDRANSIDNAVRRCFPDAFHGLCGVHLYRNLKSRSAGIKKHKWTYWKAVKAYREVDFNKHINCLRRVLPQCAQTLEDVGFERWSRVHQLGARYGFMTSNSAESINALSRH</sequence>
<feature type="transmembrane region" description="Helical" evidence="7">
    <location>
        <begin position="866"/>
        <end position="887"/>
    </location>
</feature>
<evidence type="ECO:0000256" key="1">
    <source>
        <dbReference type="ARBA" id="ARBA00004141"/>
    </source>
</evidence>
<dbReference type="InterPro" id="IPR000620">
    <property type="entry name" value="EamA_dom"/>
</dbReference>
<feature type="transmembrane region" description="Helical" evidence="7">
    <location>
        <begin position="935"/>
        <end position="954"/>
    </location>
</feature>
<evidence type="ECO:0000256" key="5">
    <source>
        <dbReference type="ARBA" id="ARBA00023136"/>
    </source>
</evidence>
<feature type="transmembrane region" description="Helical" evidence="7">
    <location>
        <begin position="243"/>
        <end position="266"/>
    </location>
</feature>
<feature type="domain" description="MULE transposase" evidence="9">
    <location>
        <begin position="1453"/>
        <end position="1547"/>
    </location>
</feature>
<feature type="transmembrane region" description="Helical" evidence="7">
    <location>
        <begin position="899"/>
        <end position="923"/>
    </location>
</feature>
<dbReference type="InterPro" id="IPR018289">
    <property type="entry name" value="MULE_transposase_dom"/>
</dbReference>
<feature type="compositionally biased region" description="Polar residues" evidence="6">
    <location>
        <begin position="1126"/>
        <end position="1144"/>
    </location>
</feature>
<comment type="similarity">
    <text evidence="2">Belongs to the drug/metabolite transporter (DMT) superfamily. Plant drug/metabolite exporter (P-DME) (TC 2.A.7.4) family.</text>
</comment>
<feature type="transmembrane region" description="Helical" evidence="7">
    <location>
        <begin position="834"/>
        <end position="854"/>
    </location>
</feature>
<feature type="transmembrane region" description="Helical" evidence="7">
    <location>
        <begin position="300"/>
        <end position="318"/>
    </location>
</feature>
<feature type="transmembrane region" description="Helical" evidence="7">
    <location>
        <begin position="1098"/>
        <end position="1117"/>
    </location>
</feature>
<evidence type="ECO:0000256" key="3">
    <source>
        <dbReference type="ARBA" id="ARBA00022692"/>
    </source>
</evidence>
<keyword evidence="5 7" id="KW-0472">Membrane</keyword>
<comment type="subcellular location">
    <subcellularLocation>
        <location evidence="1">Membrane</location>
        <topology evidence="1">Multi-pass membrane protein</topology>
    </subcellularLocation>
</comment>
<feature type="transmembrane region" description="Helical" evidence="7">
    <location>
        <begin position="33"/>
        <end position="54"/>
    </location>
</feature>